<gene>
    <name evidence="3" type="ORF">CH376_04240</name>
    <name evidence="2" type="ORF">CH380_16000</name>
</gene>
<keyword evidence="1" id="KW-0732">Signal</keyword>
<name>A0A2M9YKY9_9LEPT</name>
<evidence type="ECO:0000313" key="4">
    <source>
        <dbReference type="Proteomes" id="UP000232149"/>
    </source>
</evidence>
<comment type="caution">
    <text evidence="2">The sequence shown here is derived from an EMBL/GenBank/DDBJ whole genome shotgun (WGS) entry which is preliminary data.</text>
</comment>
<sequence>MKRNPHKNLFKKFISLLLLSIPSAGIWAQETSQTVKEKMVCQKIELIINGQTYDDGHKCISPEAICYLVEGLSLSCFANPNRESATIKPKTN</sequence>
<dbReference type="Proteomes" id="UP000232188">
    <property type="component" value="Unassembled WGS sequence"/>
</dbReference>
<reference evidence="4 5" key="1">
    <citation type="submission" date="2017-07" db="EMBL/GenBank/DDBJ databases">
        <title>Leptospira spp. isolated from tropical soils.</title>
        <authorList>
            <person name="Thibeaux R."/>
            <person name="Iraola G."/>
            <person name="Ferres I."/>
            <person name="Bierque E."/>
            <person name="Girault D."/>
            <person name="Soupe-Gilbert M.-E."/>
            <person name="Picardeau M."/>
            <person name="Goarant C."/>
        </authorList>
    </citation>
    <scope>NUCLEOTIDE SEQUENCE [LARGE SCALE GENOMIC DNA]</scope>
    <source>
        <strain evidence="2 5">FH2-B-C1</strain>
        <strain evidence="3 4">FH2-B-D1</strain>
    </source>
</reference>
<accession>A0A2M9YKY9</accession>
<evidence type="ECO:0000313" key="2">
    <source>
        <dbReference type="EMBL" id="PJZ52172.1"/>
    </source>
</evidence>
<proteinExistence type="predicted"/>
<protein>
    <recommendedName>
        <fullName evidence="6">DUF1496 domain-containing protein</fullName>
    </recommendedName>
</protein>
<dbReference type="AlphaFoldDB" id="A0A2M9YKY9"/>
<dbReference type="RefSeq" id="WP_100786761.1">
    <property type="nucleotide sequence ID" value="NZ_NPDU01000007.1"/>
</dbReference>
<evidence type="ECO:0008006" key="6">
    <source>
        <dbReference type="Google" id="ProtNLM"/>
    </source>
</evidence>
<evidence type="ECO:0000313" key="5">
    <source>
        <dbReference type="Proteomes" id="UP000232188"/>
    </source>
</evidence>
<evidence type="ECO:0000256" key="1">
    <source>
        <dbReference type="SAM" id="SignalP"/>
    </source>
</evidence>
<evidence type="ECO:0000313" key="3">
    <source>
        <dbReference type="EMBL" id="PJZ63242.1"/>
    </source>
</evidence>
<feature type="signal peptide" evidence="1">
    <location>
        <begin position="1"/>
        <end position="28"/>
    </location>
</feature>
<dbReference type="Proteomes" id="UP000232149">
    <property type="component" value="Unassembled WGS sequence"/>
</dbReference>
<dbReference type="EMBL" id="NPDV01000015">
    <property type="protein sequence ID" value="PJZ52172.1"/>
    <property type="molecule type" value="Genomic_DNA"/>
</dbReference>
<keyword evidence="4" id="KW-1185">Reference proteome</keyword>
<feature type="chain" id="PRO_5014825596" description="DUF1496 domain-containing protein" evidence="1">
    <location>
        <begin position="29"/>
        <end position="92"/>
    </location>
</feature>
<dbReference type="EMBL" id="NPDU01000007">
    <property type="protein sequence ID" value="PJZ63242.1"/>
    <property type="molecule type" value="Genomic_DNA"/>
</dbReference>
<organism evidence="2 5">
    <name type="scientific">Leptospira adleri</name>
    <dbReference type="NCBI Taxonomy" id="2023186"/>
    <lineage>
        <taxon>Bacteria</taxon>
        <taxon>Pseudomonadati</taxon>
        <taxon>Spirochaetota</taxon>
        <taxon>Spirochaetia</taxon>
        <taxon>Leptospirales</taxon>
        <taxon>Leptospiraceae</taxon>
        <taxon>Leptospira</taxon>
    </lineage>
</organism>